<dbReference type="EMBL" id="HBUE01224292">
    <property type="protein sequence ID" value="CAG6541152.1"/>
    <property type="molecule type" value="Transcribed_RNA"/>
</dbReference>
<evidence type="ECO:0000256" key="1">
    <source>
        <dbReference type="SAM" id="Phobius"/>
    </source>
</evidence>
<feature type="transmembrane region" description="Helical" evidence="1">
    <location>
        <begin position="45"/>
        <end position="69"/>
    </location>
</feature>
<sequence>MMILGRVDDTVRLQNRDNRLAFASAVAAAAATVVCRTAVSVVVVATTFVTVLVATSGIVAEAGTLQAVAMPRRGRVRGHEPRRCSRSVGRRRRRVIIVVMVMIVMVMTSSYEVSVTRRTVRIKVIVAEDLAQINGFLRQRVLFLSRFNRKVVLPQDPCWIRFRNGVTTSH</sequence>
<proteinExistence type="predicted"/>
<organism evidence="2">
    <name type="scientific">Culex pipiens</name>
    <name type="common">House mosquito</name>
    <dbReference type="NCBI Taxonomy" id="7175"/>
    <lineage>
        <taxon>Eukaryota</taxon>
        <taxon>Metazoa</taxon>
        <taxon>Ecdysozoa</taxon>
        <taxon>Arthropoda</taxon>
        <taxon>Hexapoda</taxon>
        <taxon>Insecta</taxon>
        <taxon>Pterygota</taxon>
        <taxon>Neoptera</taxon>
        <taxon>Endopterygota</taxon>
        <taxon>Diptera</taxon>
        <taxon>Nematocera</taxon>
        <taxon>Culicoidea</taxon>
        <taxon>Culicidae</taxon>
        <taxon>Culicinae</taxon>
        <taxon>Culicini</taxon>
        <taxon>Culex</taxon>
        <taxon>Culex</taxon>
    </lineage>
</organism>
<protein>
    <submittedName>
        <fullName evidence="2">(northern house mosquito) hypothetical protein</fullName>
    </submittedName>
</protein>
<feature type="transmembrane region" description="Helical" evidence="1">
    <location>
        <begin position="20"/>
        <end position="39"/>
    </location>
</feature>
<dbReference type="EMBL" id="HBUE01330986">
    <property type="protein sequence ID" value="CAG6593225.1"/>
    <property type="molecule type" value="Transcribed_RNA"/>
</dbReference>
<keyword evidence="1" id="KW-0472">Membrane</keyword>
<accession>A0A8D8HWG4</accession>
<name>A0A8D8HWG4_CULPI</name>
<evidence type="ECO:0000313" key="2">
    <source>
        <dbReference type="EMBL" id="CAG6541152.1"/>
    </source>
</evidence>
<keyword evidence="1" id="KW-1133">Transmembrane helix</keyword>
<dbReference type="AlphaFoldDB" id="A0A8D8HWG4"/>
<dbReference type="EMBL" id="HBUE01049333">
    <property type="protein sequence ID" value="CAG6463721.1"/>
    <property type="molecule type" value="Transcribed_RNA"/>
</dbReference>
<feature type="transmembrane region" description="Helical" evidence="1">
    <location>
        <begin position="95"/>
        <end position="113"/>
    </location>
</feature>
<keyword evidence="1" id="KW-0812">Transmembrane</keyword>
<reference evidence="2" key="1">
    <citation type="submission" date="2021-05" db="EMBL/GenBank/DDBJ databases">
        <authorList>
            <person name="Alioto T."/>
            <person name="Alioto T."/>
            <person name="Gomez Garrido J."/>
        </authorList>
    </citation>
    <scope>NUCLEOTIDE SEQUENCE</scope>
</reference>